<protein>
    <recommendedName>
        <fullName evidence="6">Lysine N-acyltransferase MbtK</fullName>
    </recommendedName>
    <alternativeName>
        <fullName evidence="10">Mycobactin synthase protein K</fullName>
    </alternativeName>
    <alternativeName>
        <fullName evidence="11">Mycobactin synthetase protein B</fullName>
    </alternativeName>
    <alternativeName>
        <fullName evidence="5">Phenyloxazoline synthase MbtB</fullName>
    </alternativeName>
</protein>
<dbReference type="PANTHER" id="PTHR45527:SF10">
    <property type="entry name" value="PYOCHELIN SYNTHASE PCHF"/>
    <property type="match status" value="1"/>
</dbReference>
<dbReference type="SUPFAM" id="SSF52777">
    <property type="entry name" value="CoA-dependent acyltransferases"/>
    <property type="match status" value="2"/>
</dbReference>
<evidence type="ECO:0000256" key="7">
    <source>
        <dbReference type="ARBA" id="ARBA00022450"/>
    </source>
</evidence>
<sequence>MVVARPEASAGIDVRAEVGAVLGISADALDPDDDLIAQGVDSIRMMRLAGQWRKRGCDIDFARLSADPTIRSWTTLLLGEQNSDDAVPPGVSDARRESEPATAELDVAFPLAPMQHAYWIGRSNSHALGGVAAHLYIEFDGREVDPQRFRSAVAALVQRHPMLRVRVLPDGTQLVGAAHPEAIAVHDLREVSPDVVTTILEGRRERGTHRSLPIEDGAVIRAELTLLPDGTGRVHLDVDMIAADAMSYRVLVDDLARIYRGETLSELGVTFPALSARRVGRAPRESDIAWWAERIPELPGPPELPLDDAAARGDVAPTTVRLHHAIDAADRARLEEHSRRRGVTPASAVAAVFAEAVGAYSSTPRFLLTVPMFDRDPGHPDVDKVVGDFTSSIIVDVDLGEVRTLAERANDLRAAMHGAAAHGSFGGLDVLRELSRQRGEPVVSPVVFTSALGLGELFTPTVTDVLGEPSWIVSQGPQVLLDAQVTEVSGGLLLNWDVRASDLDLDTARAMFAYYVRLLDLLIAGQWERPAPDPVPDEIRAQRLSVERPLTPSDLFDGTLHGRFHAAARERRDAPAVVDAGRTWTHGELAEEAARVAGALRTLGVRSGDTVIVDFPKGGDQIVAALGVLTAGAAYVPISPNQPTARRQRIVSVATPAAVLTDNAGAWTGSPVPVLDIADARTASPVEPTTVSTDALAYVLFTSGSTGLPKGVEVPHRAAVATLTDLVRRYELGPADRSLLVSSLEFDLSVFDIFGLLAVGGAVVVPGDDERTRVDDWARLLREHSVTVLNCVPSILGMILDIAPLPPTLRVVVMGGDKVAVSLLDRVIAQLPDCRVAGLGGTTETAIHSTVCEAGDVPAGATFVPYGIPLDGVRCRVVDAVGRDRPDLVPGELWIGGSGVADGYRGDAERTADRFVELDGVRWYRTGDIVRYLPGGFLDFLGRADHLVKIRGYRVELGEVEAGLLGLDTVDAAVVWSDGRELFAVVVAAGATGAHIRDALATVLPPHMIPRSITVVEELPLTSNGKYDRKKIRDLVVSDTATASVAPRTGLESALVIVLEHILSTRPLGVTDDFIALGGDSVLATTFIASARRWLDAPGLTVADVFSRRTIAGLADRLVELEGDRAELVASVFLDVVGRSDDQVRTELDAEIQVPDRPRSSVLPSYELRSEPIDIERDVETVHGWLTHPKAEYWGMLNSTRAEVEKLIRDSAGGDGEPHVGMRIGYFEGRPEFLFELYNPLSSDLARPGTGYSHEAGDIGMHLLVASSERSLPGFTANVMLHIMRTAFLEFGAARVVVEPDVRNLDVQRLNAAVGFEVEGDYPVADKMARLSYCTRADFLRVTHDGRSLANADQLIPLDKAAL</sequence>
<evidence type="ECO:0000256" key="10">
    <source>
        <dbReference type="ARBA" id="ARBA00031122"/>
    </source>
</evidence>
<dbReference type="CDD" id="cd19535">
    <property type="entry name" value="Cyc_NRPS"/>
    <property type="match status" value="1"/>
</dbReference>
<dbReference type="Pfam" id="PF00668">
    <property type="entry name" value="Condensation"/>
    <property type="match status" value="1"/>
</dbReference>
<feature type="domain" description="Carrier" evidence="12">
    <location>
        <begin position="5"/>
        <end position="81"/>
    </location>
</feature>
<evidence type="ECO:0000259" key="12">
    <source>
        <dbReference type="PROSITE" id="PS50075"/>
    </source>
</evidence>
<dbReference type="InterPro" id="IPR042099">
    <property type="entry name" value="ANL_N_sf"/>
</dbReference>
<evidence type="ECO:0000256" key="4">
    <source>
        <dbReference type="ARBA" id="ARBA00007380"/>
    </source>
</evidence>
<evidence type="ECO:0000256" key="8">
    <source>
        <dbReference type="ARBA" id="ARBA00022553"/>
    </source>
</evidence>
<dbReference type="Proteomes" id="UP001551695">
    <property type="component" value="Unassembled WGS sequence"/>
</dbReference>
<dbReference type="Gene3D" id="3.40.630.30">
    <property type="match status" value="1"/>
</dbReference>
<dbReference type="InterPro" id="IPR016181">
    <property type="entry name" value="Acyl_CoA_acyltransferase"/>
</dbReference>
<feature type="domain" description="Carrier" evidence="12">
    <location>
        <begin position="1046"/>
        <end position="1122"/>
    </location>
</feature>
<evidence type="ECO:0000256" key="1">
    <source>
        <dbReference type="ARBA" id="ARBA00001957"/>
    </source>
</evidence>
<keyword evidence="14" id="KW-1185">Reference proteome</keyword>
<dbReference type="InterPro" id="IPR020845">
    <property type="entry name" value="AMP-binding_CS"/>
</dbReference>
<evidence type="ECO:0000256" key="11">
    <source>
        <dbReference type="ARBA" id="ARBA00033440"/>
    </source>
</evidence>
<dbReference type="InterPro" id="IPR023213">
    <property type="entry name" value="CAT-like_dom_sf"/>
</dbReference>
<dbReference type="InterPro" id="IPR036736">
    <property type="entry name" value="ACP-like_sf"/>
</dbReference>
<accession>A0ABV3FW14</accession>
<evidence type="ECO:0000256" key="2">
    <source>
        <dbReference type="ARBA" id="ARBA00003818"/>
    </source>
</evidence>
<dbReference type="PROSITE" id="PS50075">
    <property type="entry name" value="CARRIER"/>
    <property type="match status" value="2"/>
</dbReference>
<evidence type="ECO:0000256" key="3">
    <source>
        <dbReference type="ARBA" id="ARBA00005102"/>
    </source>
</evidence>
<dbReference type="Pfam" id="PF13523">
    <property type="entry name" value="Acetyltransf_8"/>
    <property type="match status" value="1"/>
</dbReference>
<dbReference type="InterPro" id="IPR000873">
    <property type="entry name" value="AMP-dep_synth/lig_dom"/>
</dbReference>
<dbReference type="InterPro" id="IPR057737">
    <property type="entry name" value="Condensation_MtbB-like"/>
</dbReference>
<dbReference type="Gene3D" id="3.30.559.10">
    <property type="entry name" value="Chloramphenicol acetyltransferase-like domain"/>
    <property type="match status" value="1"/>
</dbReference>
<dbReference type="SUPFAM" id="SSF47336">
    <property type="entry name" value="ACP-like"/>
    <property type="match status" value="2"/>
</dbReference>
<dbReference type="InterPro" id="IPR019432">
    <property type="entry name" value="Acyltransferase_MbtK/IucB-like"/>
</dbReference>
<comment type="caution">
    <text evidence="13">The sequence shown here is derived from an EMBL/GenBank/DDBJ whole genome shotgun (WGS) entry which is preliminary data.</text>
</comment>
<dbReference type="Gene3D" id="1.10.1200.10">
    <property type="entry name" value="ACP-like"/>
    <property type="match status" value="2"/>
</dbReference>
<name>A0ABV3FW14_9NOCA</name>
<proteinExistence type="inferred from homology"/>
<evidence type="ECO:0000313" key="13">
    <source>
        <dbReference type="EMBL" id="MEV0709588.1"/>
    </source>
</evidence>
<dbReference type="InterPro" id="IPR010071">
    <property type="entry name" value="AA_adenyl_dom"/>
</dbReference>
<evidence type="ECO:0000256" key="6">
    <source>
        <dbReference type="ARBA" id="ARBA00020586"/>
    </source>
</evidence>
<dbReference type="SUPFAM" id="SSF55729">
    <property type="entry name" value="Acyl-CoA N-acyltransferases (Nat)"/>
    <property type="match status" value="1"/>
</dbReference>
<dbReference type="SUPFAM" id="SSF56801">
    <property type="entry name" value="Acetyl-CoA synthetase-like"/>
    <property type="match status" value="1"/>
</dbReference>
<comment type="pathway">
    <text evidence="3">Siderophore biosynthesis; mycobactin biosynthesis.</text>
</comment>
<dbReference type="Pfam" id="PF13193">
    <property type="entry name" value="AMP-binding_C"/>
    <property type="match status" value="1"/>
</dbReference>
<dbReference type="SMART" id="SM01006">
    <property type="entry name" value="AlcB"/>
    <property type="match status" value="1"/>
</dbReference>
<organism evidence="13 14">
    <name type="scientific">Nocardia aurea</name>
    <dbReference type="NCBI Taxonomy" id="2144174"/>
    <lineage>
        <taxon>Bacteria</taxon>
        <taxon>Bacillati</taxon>
        <taxon>Actinomycetota</taxon>
        <taxon>Actinomycetes</taxon>
        <taxon>Mycobacteriales</taxon>
        <taxon>Nocardiaceae</taxon>
        <taxon>Nocardia</taxon>
    </lineage>
</organism>
<keyword evidence="7" id="KW-0596">Phosphopantetheine</keyword>
<evidence type="ECO:0000256" key="9">
    <source>
        <dbReference type="ARBA" id="ARBA00022598"/>
    </source>
</evidence>
<dbReference type="InterPro" id="IPR045851">
    <property type="entry name" value="AMP-bd_C_sf"/>
</dbReference>
<dbReference type="PROSITE" id="PS00455">
    <property type="entry name" value="AMP_BINDING"/>
    <property type="match status" value="1"/>
</dbReference>
<dbReference type="Pfam" id="PF00501">
    <property type="entry name" value="AMP-binding"/>
    <property type="match status" value="1"/>
</dbReference>
<gene>
    <name evidence="13" type="ORF">AB0I48_18660</name>
</gene>
<dbReference type="PANTHER" id="PTHR45527">
    <property type="entry name" value="NONRIBOSOMAL PEPTIDE SYNTHETASE"/>
    <property type="match status" value="1"/>
</dbReference>
<dbReference type="InterPro" id="IPR020806">
    <property type="entry name" value="PKS_PP-bd"/>
</dbReference>
<dbReference type="Pfam" id="PF00550">
    <property type="entry name" value="PP-binding"/>
    <property type="match status" value="2"/>
</dbReference>
<dbReference type="NCBIfam" id="TIGR01733">
    <property type="entry name" value="AA-adenyl-dom"/>
    <property type="match status" value="1"/>
</dbReference>
<reference evidence="13 14" key="1">
    <citation type="submission" date="2024-06" db="EMBL/GenBank/DDBJ databases">
        <title>The Natural Products Discovery Center: Release of the First 8490 Sequenced Strains for Exploring Actinobacteria Biosynthetic Diversity.</title>
        <authorList>
            <person name="Kalkreuter E."/>
            <person name="Kautsar S.A."/>
            <person name="Yang D."/>
            <person name="Bader C.D."/>
            <person name="Teijaro C.N."/>
            <person name="Fluegel L."/>
            <person name="Davis C.M."/>
            <person name="Simpson J.R."/>
            <person name="Lauterbach L."/>
            <person name="Steele A.D."/>
            <person name="Gui C."/>
            <person name="Meng S."/>
            <person name="Li G."/>
            <person name="Viehrig K."/>
            <person name="Ye F."/>
            <person name="Su P."/>
            <person name="Kiefer A.F."/>
            <person name="Nichols A."/>
            <person name="Cepeda A.J."/>
            <person name="Yan W."/>
            <person name="Fan B."/>
            <person name="Jiang Y."/>
            <person name="Adhikari A."/>
            <person name="Zheng C.-J."/>
            <person name="Schuster L."/>
            <person name="Cowan T.M."/>
            <person name="Smanski M.J."/>
            <person name="Chevrette M.G."/>
            <person name="De Carvalho L.P.S."/>
            <person name="Shen B."/>
        </authorList>
    </citation>
    <scope>NUCLEOTIDE SEQUENCE [LARGE SCALE GENOMIC DNA]</scope>
    <source>
        <strain evidence="13 14">NPDC050403</strain>
    </source>
</reference>
<dbReference type="Gene3D" id="3.30.300.30">
    <property type="match status" value="1"/>
</dbReference>
<dbReference type="SMART" id="SM00823">
    <property type="entry name" value="PKS_PP"/>
    <property type="match status" value="2"/>
</dbReference>
<comment type="similarity">
    <text evidence="4">Belongs to the ATP-dependent AMP-binding enzyme family. MbtB subfamily.</text>
</comment>
<keyword evidence="9" id="KW-0436">Ligase</keyword>
<dbReference type="RefSeq" id="WP_357785214.1">
    <property type="nucleotide sequence ID" value="NZ_JBFAKC010000007.1"/>
</dbReference>
<comment type="cofactor">
    <cofactor evidence="1">
        <name>pantetheine 4'-phosphate</name>
        <dbReference type="ChEBI" id="CHEBI:47942"/>
    </cofactor>
</comment>
<evidence type="ECO:0000256" key="5">
    <source>
        <dbReference type="ARBA" id="ARBA00016743"/>
    </source>
</evidence>
<dbReference type="InterPro" id="IPR001242">
    <property type="entry name" value="Condensation_dom"/>
</dbReference>
<dbReference type="Gene3D" id="3.30.559.30">
    <property type="entry name" value="Nonribosomal peptide synthetase, condensation domain"/>
    <property type="match status" value="1"/>
</dbReference>
<dbReference type="Gene3D" id="3.40.50.12780">
    <property type="entry name" value="N-terminal domain of ligase-like"/>
    <property type="match status" value="1"/>
</dbReference>
<dbReference type="InterPro" id="IPR025110">
    <property type="entry name" value="AMP-bd_C"/>
</dbReference>
<dbReference type="EMBL" id="JBFAKC010000007">
    <property type="protein sequence ID" value="MEV0709588.1"/>
    <property type="molecule type" value="Genomic_DNA"/>
</dbReference>
<keyword evidence="8" id="KW-0597">Phosphoprotein</keyword>
<comment type="function">
    <text evidence="2">Acyltransferase required for the direct transfer of medium- to long-chain fatty acyl moieties from a carrier protein (MbtL) on to the epsilon-amino group of lysine residue in the mycobactin core.</text>
</comment>
<evidence type="ECO:0000313" key="14">
    <source>
        <dbReference type="Proteomes" id="UP001551695"/>
    </source>
</evidence>
<dbReference type="InterPro" id="IPR009081">
    <property type="entry name" value="PP-bd_ACP"/>
</dbReference>